<evidence type="ECO:0000313" key="4">
    <source>
        <dbReference type="EMBL" id="HIS31609.1"/>
    </source>
</evidence>
<dbReference type="PROSITE" id="PS01124">
    <property type="entry name" value="HTH_ARAC_FAMILY_2"/>
    <property type="match status" value="1"/>
</dbReference>
<dbReference type="Gene3D" id="1.10.10.60">
    <property type="entry name" value="Homeodomain-like"/>
    <property type="match status" value="1"/>
</dbReference>
<keyword evidence="1" id="KW-0805">Transcription regulation</keyword>
<protein>
    <submittedName>
        <fullName evidence="4">AraC family transcriptional regulator</fullName>
    </submittedName>
</protein>
<keyword evidence="2" id="KW-0804">Transcription</keyword>
<dbReference type="AlphaFoldDB" id="A0A9D1JKP6"/>
<sequence length="57" mass="6531">MERACELFRENPDLFVKDVAGMVGIPDQFYFSRLFRSRVGKTPSQYCREVQGERGGG</sequence>
<proteinExistence type="predicted"/>
<reference evidence="4" key="2">
    <citation type="journal article" date="2021" name="PeerJ">
        <title>Extensive microbial diversity within the chicken gut microbiome revealed by metagenomics and culture.</title>
        <authorList>
            <person name="Gilroy R."/>
            <person name="Ravi A."/>
            <person name="Getino M."/>
            <person name="Pursley I."/>
            <person name="Horton D.L."/>
            <person name="Alikhan N.F."/>
            <person name="Baker D."/>
            <person name="Gharbi K."/>
            <person name="Hall N."/>
            <person name="Watson M."/>
            <person name="Adriaenssens E.M."/>
            <person name="Foster-Nyarko E."/>
            <person name="Jarju S."/>
            <person name="Secka A."/>
            <person name="Antonio M."/>
            <person name="Oren A."/>
            <person name="Chaudhuri R.R."/>
            <person name="La Ragione R."/>
            <person name="Hildebrand F."/>
            <person name="Pallen M.J."/>
        </authorList>
    </citation>
    <scope>NUCLEOTIDE SEQUENCE</scope>
    <source>
        <strain evidence="4">CHK190-19873</strain>
    </source>
</reference>
<dbReference type="GO" id="GO:0043565">
    <property type="term" value="F:sequence-specific DNA binding"/>
    <property type="evidence" value="ECO:0007669"/>
    <property type="project" value="InterPro"/>
</dbReference>
<gene>
    <name evidence="4" type="ORF">IAB44_08720</name>
</gene>
<dbReference type="InterPro" id="IPR009057">
    <property type="entry name" value="Homeodomain-like_sf"/>
</dbReference>
<dbReference type="InterPro" id="IPR018060">
    <property type="entry name" value="HTH_AraC"/>
</dbReference>
<dbReference type="Pfam" id="PF00165">
    <property type="entry name" value="HTH_AraC"/>
    <property type="match status" value="1"/>
</dbReference>
<organism evidence="4 5">
    <name type="scientific">Candidatus Limivivens intestinipullorum</name>
    <dbReference type="NCBI Taxonomy" id="2840858"/>
    <lineage>
        <taxon>Bacteria</taxon>
        <taxon>Bacillati</taxon>
        <taxon>Bacillota</taxon>
        <taxon>Clostridia</taxon>
        <taxon>Lachnospirales</taxon>
        <taxon>Lachnospiraceae</taxon>
        <taxon>Lachnospiraceae incertae sedis</taxon>
        <taxon>Candidatus Limivivens</taxon>
    </lineage>
</organism>
<name>A0A9D1JKP6_9FIRM</name>
<evidence type="ECO:0000256" key="2">
    <source>
        <dbReference type="ARBA" id="ARBA00023163"/>
    </source>
</evidence>
<feature type="domain" description="HTH araC/xylS-type" evidence="3">
    <location>
        <begin position="1"/>
        <end position="49"/>
    </location>
</feature>
<comment type="caution">
    <text evidence="4">The sequence shown here is derived from an EMBL/GenBank/DDBJ whole genome shotgun (WGS) entry which is preliminary data.</text>
</comment>
<reference evidence="4" key="1">
    <citation type="submission" date="2020-10" db="EMBL/GenBank/DDBJ databases">
        <authorList>
            <person name="Gilroy R."/>
        </authorList>
    </citation>
    <scope>NUCLEOTIDE SEQUENCE</scope>
    <source>
        <strain evidence="4">CHK190-19873</strain>
    </source>
</reference>
<dbReference type="Proteomes" id="UP000823935">
    <property type="component" value="Unassembled WGS sequence"/>
</dbReference>
<dbReference type="GO" id="GO:0003700">
    <property type="term" value="F:DNA-binding transcription factor activity"/>
    <property type="evidence" value="ECO:0007669"/>
    <property type="project" value="InterPro"/>
</dbReference>
<evidence type="ECO:0000313" key="5">
    <source>
        <dbReference type="Proteomes" id="UP000823935"/>
    </source>
</evidence>
<accession>A0A9D1JKP6</accession>
<evidence type="ECO:0000259" key="3">
    <source>
        <dbReference type="PROSITE" id="PS01124"/>
    </source>
</evidence>
<dbReference type="SUPFAM" id="SSF46689">
    <property type="entry name" value="Homeodomain-like"/>
    <property type="match status" value="1"/>
</dbReference>
<dbReference type="EMBL" id="DVIQ01000046">
    <property type="protein sequence ID" value="HIS31609.1"/>
    <property type="molecule type" value="Genomic_DNA"/>
</dbReference>
<evidence type="ECO:0000256" key="1">
    <source>
        <dbReference type="ARBA" id="ARBA00023015"/>
    </source>
</evidence>